<keyword evidence="3" id="KW-1185">Reference proteome</keyword>
<dbReference type="Gene3D" id="3.40.50.2000">
    <property type="entry name" value="Glycogen Phosphorylase B"/>
    <property type="match status" value="2"/>
</dbReference>
<protein>
    <submittedName>
        <fullName evidence="2">Glycosyltransferase family 4 protein</fullName>
    </submittedName>
</protein>
<dbReference type="SUPFAM" id="SSF53756">
    <property type="entry name" value="UDP-Glycosyltransferase/glycogen phosphorylase"/>
    <property type="match status" value="1"/>
</dbReference>
<dbReference type="Proteomes" id="UP000653730">
    <property type="component" value="Unassembled WGS sequence"/>
</dbReference>
<dbReference type="EMBL" id="JACVDC010000091">
    <property type="protein sequence ID" value="MBC9798129.1"/>
    <property type="molecule type" value="Genomic_DNA"/>
</dbReference>
<dbReference type="AlphaFoldDB" id="A0A926Q4M1"/>
<comment type="caution">
    <text evidence="2">The sequence shown here is derived from an EMBL/GenBank/DDBJ whole genome shotgun (WGS) entry which is preliminary data.</text>
</comment>
<dbReference type="CDD" id="cd03801">
    <property type="entry name" value="GT4_PimA-like"/>
    <property type="match status" value="1"/>
</dbReference>
<dbReference type="GO" id="GO:0016757">
    <property type="term" value="F:glycosyltransferase activity"/>
    <property type="evidence" value="ECO:0007669"/>
    <property type="project" value="InterPro"/>
</dbReference>
<reference evidence="2 3" key="1">
    <citation type="submission" date="2020-09" db="EMBL/GenBank/DDBJ databases">
        <title>Sinomicrobium weinanense sp. nov., a halophilic bacteria isolated from saline-alkali soil.</title>
        <authorList>
            <person name="Wu P."/>
            <person name="Ren H."/>
            <person name="Mei Y."/>
            <person name="Liang Y."/>
            <person name="Chen Z."/>
        </authorList>
    </citation>
    <scope>NUCLEOTIDE SEQUENCE [LARGE SCALE GENOMIC DNA]</scope>
    <source>
        <strain evidence="2 3">FJxs</strain>
    </source>
</reference>
<sequence length="364" mass="42836">MFSKTALHINSYFLSNKIHYNLYKELLKKRKDQFLIPVYKHFRDDDIPGIDIDYVFGRIDKTIFVTKVWKVIRLFYKKKYQDFSYLHGHTLMSDGIPTYILSLLKKKEYVVSVRITDITLFIRRSVIFKAIGRIILTKAKAVFFISPSLKVKIEEIYPELDNKKFYLLPNGLAPYWIEEEMSNRKEKKLNEHIRLLFVGQIIPRKNLDILLEFMKRKHKRGYTLTIVGENTLEMDFKKINKQLPPDNKVVYLGKLNSKEELKTVYDNNDIFVLLSKSETFGAVYTEAISRGLPIIYTKGEGMDGFFEEGEVGFSCDSTSQEELAERIEQIIPLYQKISKMAYQRSFDFEWGKIVDKYINVIDGK</sequence>
<evidence type="ECO:0000313" key="2">
    <source>
        <dbReference type="EMBL" id="MBC9798129.1"/>
    </source>
</evidence>
<organism evidence="2 3">
    <name type="scientific">Sinomicrobium weinanense</name>
    <dbReference type="NCBI Taxonomy" id="2842200"/>
    <lineage>
        <taxon>Bacteria</taxon>
        <taxon>Pseudomonadati</taxon>
        <taxon>Bacteroidota</taxon>
        <taxon>Flavobacteriia</taxon>
        <taxon>Flavobacteriales</taxon>
        <taxon>Flavobacteriaceae</taxon>
        <taxon>Sinomicrobium</taxon>
    </lineage>
</organism>
<dbReference type="PANTHER" id="PTHR45947:SF3">
    <property type="entry name" value="SULFOQUINOVOSYL TRANSFERASE SQD2"/>
    <property type="match status" value="1"/>
</dbReference>
<evidence type="ECO:0000259" key="1">
    <source>
        <dbReference type="Pfam" id="PF00534"/>
    </source>
</evidence>
<name>A0A926Q4M1_9FLAO</name>
<dbReference type="RefSeq" id="WP_187967256.1">
    <property type="nucleotide sequence ID" value="NZ_JACVDC010000091.1"/>
</dbReference>
<dbReference type="PANTHER" id="PTHR45947">
    <property type="entry name" value="SULFOQUINOVOSYL TRANSFERASE SQD2"/>
    <property type="match status" value="1"/>
</dbReference>
<dbReference type="InterPro" id="IPR001296">
    <property type="entry name" value="Glyco_trans_1"/>
</dbReference>
<gene>
    <name evidence="2" type="ORF">IBL28_19315</name>
</gene>
<accession>A0A926Q4M1</accession>
<evidence type="ECO:0000313" key="3">
    <source>
        <dbReference type="Proteomes" id="UP000653730"/>
    </source>
</evidence>
<dbReference type="Pfam" id="PF00534">
    <property type="entry name" value="Glycos_transf_1"/>
    <property type="match status" value="1"/>
</dbReference>
<dbReference type="InterPro" id="IPR050194">
    <property type="entry name" value="Glycosyltransferase_grp1"/>
</dbReference>
<feature type="domain" description="Glycosyl transferase family 1" evidence="1">
    <location>
        <begin position="184"/>
        <end position="334"/>
    </location>
</feature>
<proteinExistence type="predicted"/>